<name>A0ABD2VZY4_9HYME</name>
<keyword evidence="2" id="KW-1185">Reference proteome</keyword>
<evidence type="ECO:0000313" key="1">
    <source>
        <dbReference type="EMBL" id="KAL3385871.1"/>
    </source>
</evidence>
<dbReference type="AlphaFoldDB" id="A0ABD2VZY4"/>
<evidence type="ECO:0000313" key="2">
    <source>
        <dbReference type="Proteomes" id="UP001627154"/>
    </source>
</evidence>
<sequence>MCALCLMLHKYAAGLRSPLQRIPFRAATGKSTLISMGHTHVCILIVSTPIKRKRKTRRDNAKSTIGLEIQQSTCSITTKVVVSVNIDVLKKCTRPRGFFVDDSCEYNASLKRRNSVLFFP</sequence>
<proteinExistence type="predicted"/>
<dbReference type="EMBL" id="JBJJXI010000151">
    <property type="protein sequence ID" value="KAL3385871.1"/>
    <property type="molecule type" value="Genomic_DNA"/>
</dbReference>
<evidence type="ECO:0008006" key="3">
    <source>
        <dbReference type="Google" id="ProtNLM"/>
    </source>
</evidence>
<dbReference type="Proteomes" id="UP001627154">
    <property type="component" value="Unassembled WGS sequence"/>
</dbReference>
<accession>A0ABD2VZY4</accession>
<gene>
    <name evidence="1" type="ORF">TKK_018599</name>
</gene>
<organism evidence="1 2">
    <name type="scientific">Trichogramma kaykai</name>
    <dbReference type="NCBI Taxonomy" id="54128"/>
    <lineage>
        <taxon>Eukaryota</taxon>
        <taxon>Metazoa</taxon>
        <taxon>Ecdysozoa</taxon>
        <taxon>Arthropoda</taxon>
        <taxon>Hexapoda</taxon>
        <taxon>Insecta</taxon>
        <taxon>Pterygota</taxon>
        <taxon>Neoptera</taxon>
        <taxon>Endopterygota</taxon>
        <taxon>Hymenoptera</taxon>
        <taxon>Apocrita</taxon>
        <taxon>Proctotrupomorpha</taxon>
        <taxon>Chalcidoidea</taxon>
        <taxon>Trichogrammatidae</taxon>
        <taxon>Trichogramma</taxon>
    </lineage>
</organism>
<reference evidence="1 2" key="1">
    <citation type="journal article" date="2024" name="bioRxiv">
        <title>A reference genome for Trichogramma kaykai: A tiny desert-dwelling parasitoid wasp with competing sex-ratio distorters.</title>
        <authorList>
            <person name="Culotta J."/>
            <person name="Lindsey A.R."/>
        </authorList>
    </citation>
    <scope>NUCLEOTIDE SEQUENCE [LARGE SCALE GENOMIC DNA]</scope>
    <source>
        <strain evidence="1 2">KSX58</strain>
    </source>
</reference>
<protein>
    <recommendedName>
        <fullName evidence="3">Secreted protein</fullName>
    </recommendedName>
</protein>
<comment type="caution">
    <text evidence="1">The sequence shown here is derived from an EMBL/GenBank/DDBJ whole genome shotgun (WGS) entry which is preliminary data.</text>
</comment>